<dbReference type="EMBL" id="CP053383">
    <property type="protein sequence ID" value="QTP60917.1"/>
    <property type="molecule type" value="Genomic_DNA"/>
</dbReference>
<organism evidence="1 2">
    <name type="scientific">Halomonas sulfidivorans</name>
    <dbReference type="NCBI Taxonomy" id="2733488"/>
    <lineage>
        <taxon>Bacteria</taxon>
        <taxon>Pseudomonadati</taxon>
        <taxon>Pseudomonadota</taxon>
        <taxon>Gammaproteobacteria</taxon>
        <taxon>Oceanospirillales</taxon>
        <taxon>Halomonadaceae</taxon>
        <taxon>Halomonas</taxon>
    </lineage>
</organism>
<protein>
    <submittedName>
        <fullName evidence="1">Uncharacterized protein</fullName>
    </submittedName>
</protein>
<evidence type="ECO:0000313" key="2">
    <source>
        <dbReference type="Proteomes" id="UP000671845"/>
    </source>
</evidence>
<dbReference type="RefSeq" id="WP_209474844.1">
    <property type="nucleotide sequence ID" value="NZ_CP053383.1"/>
</dbReference>
<gene>
    <name evidence="1" type="ORF">HNO53_20690</name>
</gene>
<proteinExistence type="predicted"/>
<keyword evidence="2" id="KW-1185">Reference proteome</keyword>
<sequence>MTKPVPILPPAHYLQPCVVTLGDGSVGEALQGMRAAVECERADKAALRAWVREQEPDDADRPATF</sequence>
<evidence type="ECO:0000313" key="1">
    <source>
        <dbReference type="EMBL" id="QTP60917.1"/>
    </source>
</evidence>
<reference evidence="1 2" key="1">
    <citation type="journal article" date="2021" name="Front. Microbiol.">
        <title>Aerobic Denitrification and Heterotrophic Sulfur Oxidation in the Genus Halomonas Revealed by Six Novel Species Characterizations and Genome-Based Analysis.</title>
        <authorList>
            <person name="Wang L."/>
            <person name="Shao Z."/>
        </authorList>
    </citation>
    <scope>NUCLEOTIDE SEQUENCE [LARGE SCALE GENOMIC DNA]</scope>
    <source>
        <strain evidence="1 2">MCCC 1A13718</strain>
    </source>
</reference>
<accession>A0ABX7WN33</accession>
<dbReference type="Proteomes" id="UP000671845">
    <property type="component" value="Chromosome"/>
</dbReference>
<name>A0ABX7WN33_9GAMM</name>